<dbReference type="KEGG" id="edi:EDI_139030"/>
<reference evidence="3" key="1">
    <citation type="submission" date="2007-12" db="EMBL/GenBank/DDBJ databases">
        <title>Annotation of Entamoeba dispar SAW760.</title>
        <authorList>
            <person name="Lorenzi H."/>
            <person name="Inman J."/>
            <person name="Schobel S."/>
            <person name="Amedeo P."/>
            <person name="Caler E."/>
        </authorList>
    </citation>
    <scope>NUCLEOTIDE SEQUENCE [LARGE SCALE GENOMIC DNA]</scope>
    <source>
        <strain evidence="3">ATCC PRA-260 / SAW760</strain>
    </source>
</reference>
<evidence type="ECO:0000313" key="2">
    <source>
        <dbReference type="EMBL" id="EDR24010.1"/>
    </source>
</evidence>
<organism evidence="3">
    <name type="scientific">Entamoeba dispar (strain ATCC PRA-260 / SAW760)</name>
    <dbReference type="NCBI Taxonomy" id="370354"/>
    <lineage>
        <taxon>Eukaryota</taxon>
        <taxon>Amoebozoa</taxon>
        <taxon>Evosea</taxon>
        <taxon>Archamoebae</taxon>
        <taxon>Mastigamoebida</taxon>
        <taxon>Entamoebidae</taxon>
        <taxon>Entamoeba</taxon>
    </lineage>
</organism>
<keyword evidence="3" id="KW-1185">Reference proteome</keyword>
<dbReference type="OMA" id="VICISIH"/>
<dbReference type="OrthoDB" id="25704at2759"/>
<sequence>MSVEEEVKEINIQCEREGFFPVDYSIHRQRQVFNKYFQQVYDMKWNKIGELKKSKKITGIELLMNGQVMKNGMQKMKDNENKVTMRITFDHQYIHQICPEFRKMIEEYKNDVLQQEVKEMEISIEDEEENSNSKTSDDSQEELTDEYIKEQEKLLHSIKKEKEETLKEEDNEKILKEEDNENNTNENEQSEEIDTVERRKERTLSVIQYKRLRAINYIRIEKLFEEPFLPMHQSFFVFEFCVYAIQFGQWETTRIFQSYKSINVEKLENPLDSFKPFGHLVIKLQNKSEMGLFFYDEIYGEMIEINQNNCNHIFCSKREKFIDVYISFKGSIPFLRKTSPMHLTHDQMRIENYFQHSILPCWESFESSRLQVICISIHPSSWKNIHEVIRQCSISQSDLKISNEQSFSKLLKKKDYTIPKSFEFGWEWMIEKLLQENIIVPSQITQEFINEINKYSFNEYNLHFRFLLNTIETNKYHRAFDVMKLIPSKKDSSIDFTKKIFCVQITPSSITFLPPKIRSYSGEFYLKNTCFLKLCEGNGNFILIQFNKEDSMTNEYLMTVMNNVVTKPFKMIFSNSTYDLYCFLLTTNCVIYIKKGITIDISRKDMAFSCINDQNQMWLFNQIVELCKIDMKDSHDQKDGINRVNDYWKHIQSLYELYGRGEYIDRTSLDTYRYLKLMSIYNKYKNRLDCDWKVDYILPRQKWEFFRDFSDPTLRKLSLKGEMKPSLSLQKIMIAFGVDPITINCLIKPRIDIVDSITYDIYNLIRYINLNHLKNIHLIYYPPVNH</sequence>
<feature type="region of interest" description="Disordered" evidence="1">
    <location>
        <begin position="123"/>
        <end position="144"/>
    </location>
</feature>
<protein>
    <submittedName>
        <fullName evidence="2">Uncharacterized protein</fullName>
    </submittedName>
</protein>
<dbReference type="EMBL" id="DS550064">
    <property type="protein sequence ID" value="EDR24010.1"/>
    <property type="molecule type" value="Genomic_DNA"/>
</dbReference>
<evidence type="ECO:0000256" key="1">
    <source>
        <dbReference type="SAM" id="MobiDB-lite"/>
    </source>
</evidence>
<dbReference type="Proteomes" id="UP000008076">
    <property type="component" value="Unassembled WGS sequence"/>
</dbReference>
<feature type="region of interest" description="Disordered" evidence="1">
    <location>
        <begin position="160"/>
        <end position="197"/>
    </location>
</feature>
<name>B0EN66_ENTDS</name>
<proteinExistence type="predicted"/>
<feature type="compositionally biased region" description="Basic and acidic residues" evidence="1">
    <location>
        <begin position="160"/>
        <end position="177"/>
    </location>
</feature>
<gene>
    <name evidence="2" type="ORF">EDI_139030</name>
</gene>
<dbReference type="VEuPathDB" id="AmoebaDB:EDI_139030"/>
<accession>B0EN66</accession>
<dbReference type="AlphaFoldDB" id="B0EN66"/>
<evidence type="ECO:0000313" key="3">
    <source>
        <dbReference type="Proteomes" id="UP000008076"/>
    </source>
</evidence>
<dbReference type="eggNOG" id="ENOG502R28B">
    <property type="taxonomic scope" value="Eukaryota"/>
</dbReference>
<dbReference type="RefSeq" id="XP_001739588.1">
    <property type="nucleotide sequence ID" value="XM_001739536.1"/>
</dbReference>
<dbReference type="GeneID" id="5884725"/>